<evidence type="ECO:0000256" key="4">
    <source>
        <dbReference type="ARBA" id="ARBA00022705"/>
    </source>
</evidence>
<dbReference type="InterPro" id="IPR015797">
    <property type="entry name" value="NUDIX_hydrolase-like_dom_sf"/>
</dbReference>
<evidence type="ECO:0000256" key="11">
    <source>
        <dbReference type="ARBA" id="ARBA00038905"/>
    </source>
</evidence>
<dbReference type="GO" id="GO:0035539">
    <property type="term" value="F:8-oxo-7,8-dihydrodeoxyguanosine triphosphate pyrophosphatase activity"/>
    <property type="evidence" value="ECO:0007669"/>
    <property type="project" value="UniProtKB-EC"/>
</dbReference>
<keyword evidence="8" id="KW-0460">Magnesium</keyword>
<keyword evidence="9" id="KW-0234">DNA repair</keyword>
<evidence type="ECO:0000256" key="10">
    <source>
        <dbReference type="ARBA" id="ARBA00035861"/>
    </source>
</evidence>
<comment type="similarity">
    <text evidence="2 12">Belongs to the Nudix hydrolase family.</text>
</comment>
<evidence type="ECO:0000313" key="14">
    <source>
        <dbReference type="EMBL" id="NIJ01169.1"/>
    </source>
</evidence>
<name>A0ABX0TF86_9MICC</name>
<evidence type="ECO:0000256" key="7">
    <source>
        <dbReference type="ARBA" id="ARBA00022801"/>
    </source>
</evidence>
<dbReference type="CDD" id="cd03425">
    <property type="entry name" value="NUDIX_MutT_NudA_like"/>
    <property type="match status" value="1"/>
</dbReference>
<comment type="cofactor">
    <cofactor evidence="1">
        <name>Mg(2+)</name>
        <dbReference type="ChEBI" id="CHEBI:18420"/>
    </cofactor>
</comment>
<evidence type="ECO:0000256" key="9">
    <source>
        <dbReference type="ARBA" id="ARBA00023204"/>
    </source>
</evidence>
<evidence type="ECO:0000256" key="8">
    <source>
        <dbReference type="ARBA" id="ARBA00022842"/>
    </source>
</evidence>
<feature type="domain" description="Nudix hydrolase" evidence="13">
    <location>
        <begin position="3"/>
        <end position="140"/>
    </location>
</feature>
<dbReference type="SUPFAM" id="SSF55811">
    <property type="entry name" value="Nudix"/>
    <property type="match status" value="1"/>
</dbReference>
<dbReference type="Gene3D" id="3.90.79.10">
    <property type="entry name" value="Nucleoside Triphosphate Pyrophosphohydrolase"/>
    <property type="match status" value="1"/>
</dbReference>
<gene>
    <name evidence="14" type="ORF">FHR86_001482</name>
</gene>
<evidence type="ECO:0000256" key="2">
    <source>
        <dbReference type="ARBA" id="ARBA00005582"/>
    </source>
</evidence>
<evidence type="ECO:0000256" key="12">
    <source>
        <dbReference type="RuleBase" id="RU003476"/>
    </source>
</evidence>
<dbReference type="EC" id="3.6.1.55" evidence="11"/>
<dbReference type="PRINTS" id="PR00502">
    <property type="entry name" value="NUDIXFAMILY"/>
</dbReference>
<evidence type="ECO:0000256" key="1">
    <source>
        <dbReference type="ARBA" id="ARBA00001946"/>
    </source>
</evidence>
<keyword evidence="4" id="KW-0235">DNA replication</keyword>
<keyword evidence="3" id="KW-0515">Mutator protein</keyword>
<dbReference type="RefSeq" id="WP_167264913.1">
    <property type="nucleotide sequence ID" value="NZ_BAAAVO010000009.1"/>
</dbReference>
<dbReference type="Proteomes" id="UP000802392">
    <property type="component" value="Unassembled WGS sequence"/>
</dbReference>
<evidence type="ECO:0000256" key="6">
    <source>
        <dbReference type="ARBA" id="ARBA00022763"/>
    </source>
</evidence>
<protein>
    <recommendedName>
        <fullName evidence="11">8-oxo-dGTP diphosphatase</fullName>
        <ecNumber evidence="11">3.6.1.55</ecNumber>
    </recommendedName>
</protein>
<keyword evidence="6" id="KW-0227">DNA damage</keyword>
<evidence type="ECO:0000313" key="15">
    <source>
        <dbReference type="Proteomes" id="UP000802392"/>
    </source>
</evidence>
<comment type="catalytic activity">
    <reaction evidence="10">
        <text>8-oxo-dGTP + H2O = 8-oxo-dGMP + diphosphate + H(+)</text>
        <dbReference type="Rhea" id="RHEA:31575"/>
        <dbReference type="ChEBI" id="CHEBI:15377"/>
        <dbReference type="ChEBI" id="CHEBI:15378"/>
        <dbReference type="ChEBI" id="CHEBI:33019"/>
        <dbReference type="ChEBI" id="CHEBI:63224"/>
        <dbReference type="ChEBI" id="CHEBI:77896"/>
        <dbReference type="EC" id="3.6.1.55"/>
    </reaction>
</comment>
<dbReference type="PROSITE" id="PS51462">
    <property type="entry name" value="NUDIX"/>
    <property type="match status" value="1"/>
</dbReference>
<evidence type="ECO:0000259" key="13">
    <source>
        <dbReference type="PROSITE" id="PS51462"/>
    </source>
</evidence>
<evidence type="ECO:0000256" key="3">
    <source>
        <dbReference type="ARBA" id="ARBA00022457"/>
    </source>
</evidence>
<proteinExistence type="inferred from homology"/>
<comment type="caution">
    <text evidence="14">The sequence shown here is derived from an EMBL/GenBank/DDBJ whole genome shotgun (WGS) entry which is preliminary data.</text>
</comment>
<dbReference type="InterPro" id="IPR020476">
    <property type="entry name" value="Nudix_hydrolase"/>
</dbReference>
<dbReference type="Pfam" id="PF00293">
    <property type="entry name" value="NUDIX"/>
    <property type="match status" value="1"/>
</dbReference>
<accession>A0ABX0TF86</accession>
<keyword evidence="5" id="KW-0479">Metal-binding</keyword>
<dbReference type="EMBL" id="JAAOZD010000002">
    <property type="protein sequence ID" value="NIJ01169.1"/>
    <property type="molecule type" value="Genomic_DNA"/>
</dbReference>
<dbReference type="PANTHER" id="PTHR47707:SF1">
    <property type="entry name" value="NUDIX HYDROLASE FAMILY PROTEIN"/>
    <property type="match status" value="1"/>
</dbReference>
<dbReference type="InterPro" id="IPR000086">
    <property type="entry name" value="NUDIX_hydrolase_dom"/>
</dbReference>
<sequence length="146" mass="15591">MTALINVVGAAVVDSLEAPARLLAARRSAPPQLAGMWEFPGGKVEAGEAAESALHRELAEELGIGVVLGAELESGNPTGWTLNDRASMRVWFAEVLSGDPAPLEDHDELRWVSLEDADEVFGLRWIPADLPIVRALLAHVGVLAHE</sequence>
<dbReference type="PROSITE" id="PS00893">
    <property type="entry name" value="NUDIX_BOX"/>
    <property type="match status" value="1"/>
</dbReference>
<reference evidence="14 15" key="1">
    <citation type="submission" date="2020-03" db="EMBL/GenBank/DDBJ databases">
        <title>Genomic Encyclopedia of Type Strains, Phase III (KMG-III): the genomes of soil and plant-associated and newly described type strains.</title>
        <authorList>
            <person name="Whitman W."/>
        </authorList>
    </citation>
    <scope>NUCLEOTIDE SEQUENCE [LARGE SCALE GENOMIC DNA]</scope>
    <source>
        <strain evidence="14 15">CECT 4207</strain>
    </source>
</reference>
<dbReference type="InterPro" id="IPR020084">
    <property type="entry name" value="NUDIX_hydrolase_CS"/>
</dbReference>
<organism evidence="14 15">
    <name type="scientific">Paenarthrobacter ilicis</name>
    <dbReference type="NCBI Taxonomy" id="43665"/>
    <lineage>
        <taxon>Bacteria</taxon>
        <taxon>Bacillati</taxon>
        <taxon>Actinomycetota</taxon>
        <taxon>Actinomycetes</taxon>
        <taxon>Micrococcales</taxon>
        <taxon>Micrococcaceae</taxon>
        <taxon>Paenarthrobacter</taxon>
    </lineage>
</organism>
<keyword evidence="15" id="KW-1185">Reference proteome</keyword>
<evidence type="ECO:0000256" key="5">
    <source>
        <dbReference type="ARBA" id="ARBA00022723"/>
    </source>
</evidence>
<dbReference type="InterPro" id="IPR047127">
    <property type="entry name" value="MutT-like"/>
</dbReference>
<keyword evidence="7 12" id="KW-0378">Hydrolase</keyword>
<dbReference type="PANTHER" id="PTHR47707">
    <property type="entry name" value="8-OXO-DGTP DIPHOSPHATASE"/>
    <property type="match status" value="1"/>
</dbReference>